<evidence type="ECO:0000256" key="5">
    <source>
        <dbReference type="ARBA" id="ARBA00023136"/>
    </source>
</evidence>
<evidence type="ECO:0000256" key="1">
    <source>
        <dbReference type="ARBA" id="ARBA00004651"/>
    </source>
</evidence>
<dbReference type="AlphaFoldDB" id="A0A7J0BP02"/>
<dbReference type="RefSeq" id="WP_174408150.1">
    <property type="nucleotide sequence ID" value="NZ_BLVP01000001.1"/>
</dbReference>
<comment type="caution">
    <text evidence="7">The sequence shown here is derived from an EMBL/GenBank/DDBJ whole genome shotgun (WGS) entry which is preliminary data.</text>
</comment>
<dbReference type="InterPro" id="IPR011743">
    <property type="entry name" value="Caa3_sub_IV"/>
</dbReference>
<accession>A0A7J0BP02</accession>
<evidence type="ECO:0000256" key="4">
    <source>
        <dbReference type="ARBA" id="ARBA00022989"/>
    </source>
</evidence>
<keyword evidence="5 6" id="KW-0472">Membrane</keyword>
<feature type="transmembrane region" description="Helical" evidence="6">
    <location>
        <begin position="12"/>
        <end position="34"/>
    </location>
</feature>
<proteinExistence type="predicted"/>
<keyword evidence="3 6" id="KW-0812">Transmembrane</keyword>
<evidence type="ECO:0000256" key="2">
    <source>
        <dbReference type="ARBA" id="ARBA00022475"/>
    </source>
</evidence>
<keyword evidence="2" id="KW-1003">Cell membrane</keyword>
<organism evidence="7 8">
    <name type="scientific">Desulfovibrio psychrotolerans</name>
    <dbReference type="NCBI Taxonomy" id="415242"/>
    <lineage>
        <taxon>Bacteria</taxon>
        <taxon>Pseudomonadati</taxon>
        <taxon>Thermodesulfobacteriota</taxon>
        <taxon>Desulfovibrionia</taxon>
        <taxon>Desulfovibrionales</taxon>
        <taxon>Desulfovibrionaceae</taxon>
        <taxon>Desulfovibrio</taxon>
    </lineage>
</organism>
<dbReference type="EMBL" id="BLVP01000001">
    <property type="protein sequence ID" value="GFM35423.1"/>
    <property type="molecule type" value="Genomic_DNA"/>
</dbReference>
<keyword evidence="4 6" id="KW-1133">Transmembrane helix</keyword>
<reference evidence="7 8" key="1">
    <citation type="submission" date="2020-05" db="EMBL/GenBank/DDBJ databases">
        <title>Draft genome sequence of Desulfovibrio psychrotolerans JS1T.</title>
        <authorList>
            <person name="Ueno A."/>
            <person name="Tamazawa S."/>
            <person name="Tamamura S."/>
            <person name="Murakami T."/>
            <person name="Kiyama T."/>
            <person name="Inomata H."/>
            <person name="Amano Y."/>
            <person name="Miyakawa K."/>
            <person name="Tamaki H."/>
            <person name="Naganuma T."/>
            <person name="Kaneko K."/>
        </authorList>
    </citation>
    <scope>NUCLEOTIDE SEQUENCE [LARGE SCALE GENOMIC DNA]</scope>
    <source>
        <strain evidence="7 8">JS1</strain>
    </source>
</reference>
<gene>
    <name evidence="7" type="ORF">DSM19430T_01070</name>
</gene>
<comment type="subcellular location">
    <subcellularLocation>
        <location evidence="1">Cell membrane</location>
        <topology evidence="1">Multi-pass membrane protein</topology>
    </subcellularLocation>
</comment>
<dbReference type="InterPro" id="IPR005171">
    <property type="entry name" value="Cyt_c_oxidase_su4_prok"/>
</dbReference>
<protein>
    <submittedName>
        <fullName evidence="7">Cytochrome-c oxidase</fullName>
    </submittedName>
</protein>
<dbReference type="GO" id="GO:0005886">
    <property type="term" value="C:plasma membrane"/>
    <property type="evidence" value="ECO:0007669"/>
    <property type="project" value="UniProtKB-SubCell"/>
</dbReference>
<keyword evidence="8" id="KW-1185">Reference proteome</keyword>
<evidence type="ECO:0000313" key="7">
    <source>
        <dbReference type="EMBL" id="GFM35423.1"/>
    </source>
</evidence>
<evidence type="ECO:0000256" key="3">
    <source>
        <dbReference type="ARBA" id="ARBA00022692"/>
    </source>
</evidence>
<evidence type="ECO:0000313" key="8">
    <source>
        <dbReference type="Proteomes" id="UP000503820"/>
    </source>
</evidence>
<dbReference type="Pfam" id="PF03626">
    <property type="entry name" value="COX4_pro"/>
    <property type="match status" value="1"/>
</dbReference>
<feature type="transmembrane region" description="Helical" evidence="6">
    <location>
        <begin position="73"/>
        <end position="95"/>
    </location>
</feature>
<evidence type="ECO:0000256" key="6">
    <source>
        <dbReference type="SAM" id="Phobius"/>
    </source>
</evidence>
<feature type="transmembrane region" description="Helical" evidence="6">
    <location>
        <begin position="40"/>
        <end position="61"/>
    </location>
</feature>
<sequence length="97" mass="11195">MKEQHEAHHITSYRFNAIIWGALLVLTVVTVVAAQFDFGFLNVVVAMTIATTKAALVIFFFMHLHYEKPLFKILVFLTFFLLAIAIGFTFFDIAYRY</sequence>
<dbReference type="Proteomes" id="UP000503820">
    <property type="component" value="Unassembled WGS sequence"/>
</dbReference>
<name>A0A7J0BP02_9BACT</name>
<dbReference type="NCBIfam" id="TIGR02229">
    <property type="entry name" value="caa3_sub_IV"/>
    <property type="match status" value="1"/>
</dbReference>